<comment type="caution">
    <text evidence="8">The sequence shown here is derived from an EMBL/GenBank/DDBJ whole genome shotgun (WGS) entry which is preliminary data.</text>
</comment>
<comment type="cofactor">
    <cofactor evidence="6">
        <name>Ni(2+)</name>
        <dbReference type="ChEBI" id="CHEBI:49786"/>
    </cofactor>
    <text evidence="6">Binds 1 nickel ion per subunit.</text>
</comment>
<feature type="binding site" evidence="6">
    <location>
        <position position="78"/>
    </location>
    <ligand>
        <name>Ni(2+)</name>
        <dbReference type="ChEBI" id="CHEBI:49786"/>
    </ligand>
</feature>
<dbReference type="AlphaFoldDB" id="A0A7C4U6X1"/>
<dbReference type="InterPro" id="IPR022988">
    <property type="entry name" value="Ni_resp_reg_NikR"/>
</dbReference>
<comment type="function">
    <text evidence="6">Transcriptional regulator.</text>
</comment>
<evidence type="ECO:0000256" key="2">
    <source>
        <dbReference type="ARBA" id="ARBA00022723"/>
    </source>
</evidence>
<dbReference type="PANTHER" id="PTHR34719:SF2">
    <property type="entry name" value="NICKEL-RESPONSIVE REGULATOR"/>
    <property type="match status" value="1"/>
</dbReference>
<dbReference type="Gene3D" id="1.10.1220.10">
    <property type="entry name" value="Met repressor-like"/>
    <property type="match status" value="1"/>
</dbReference>
<keyword evidence="2 6" id="KW-0479">Metal-binding</keyword>
<keyword evidence="4 6" id="KW-0238">DNA-binding</keyword>
<dbReference type="SUPFAM" id="SSF55021">
    <property type="entry name" value="ACT-like"/>
    <property type="match status" value="1"/>
</dbReference>
<evidence type="ECO:0000256" key="4">
    <source>
        <dbReference type="ARBA" id="ARBA00023125"/>
    </source>
</evidence>
<feature type="binding site" evidence="6">
    <location>
        <position position="91"/>
    </location>
    <ligand>
        <name>Ni(2+)</name>
        <dbReference type="ChEBI" id="CHEBI:49786"/>
    </ligand>
</feature>
<dbReference type="InterPro" id="IPR014864">
    <property type="entry name" value="TF_NikR_Ni-bd_C"/>
</dbReference>
<dbReference type="InterPro" id="IPR050192">
    <property type="entry name" value="CopG/NikR_regulator"/>
</dbReference>
<dbReference type="InterPro" id="IPR013321">
    <property type="entry name" value="Arc_rbn_hlx_hlx"/>
</dbReference>
<proteinExistence type="inferred from homology"/>
<dbReference type="InterPro" id="IPR027271">
    <property type="entry name" value="Acetolactate_synth/TF_NikR_C"/>
</dbReference>
<dbReference type="EMBL" id="DTHG01000042">
    <property type="protein sequence ID" value="HGW91616.1"/>
    <property type="molecule type" value="Genomic_DNA"/>
</dbReference>
<keyword evidence="3 6" id="KW-0805">Transcription regulation</keyword>
<feature type="domain" description="Transcription factor NikR nickel binding C-terminal" evidence="7">
    <location>
        <begin position="55"/>
        <end position="130"/>
    </location>
</feature>
<dbReference type="HAMAP" id="MF_00476">
    <property type="entry name" value="NikR"/>
    <property type="match status" value="1"/>
</dbReference>
<dbReference type="GO" id="GO:0016151">
    <property type="term" value="F:nickel cation binding"/>
    <property type="evidence" value="ECO:0007669"/>
    <property type="project" value="UniProtKB-UniRule"/>
</dbReference>
<reference evidence="8" key="1">
    <citation type="journal article" date="2020" name="mSystems">
        <title>Genome- and Community-Level Interaction Insights into Carbon Utilization and Element Cycling Functions of Hydrothermarchaeota in Hydrothermal Sediment.</title>
        <authorList>
            <person name="Zhou Z."/>
            <person name="Liu Y."/>
            <person name="Xu W."/>
            <person name="Pan J."/>
            <person name="Luo Z.H."/>
            <person name="Li M."/>
        </authorList>
    </citation>
    <scope>NUCLEOTIDE SEQUENCE [LARGE SCALE GENOMIC DNA]</scope>
    <source>
        <strain evidence="8">SpSt-780</strain>
    </source>
</reference>
<comment type="similarity">
    <text evidence="6">Belongs to the transcriptional regulatory CopG/NikR family.</text>
</comment>
<dbReference type="GO" id="GO:0003677">
    <property type="term" value="F:DNA binding"/>
    <property type="evidence" value="ECO:0007669"/>
    <property type="project" value="UniProtKB-KW"/>
</dbReference>
<dbReference type="Gene3D" id="3.30.70.1150">
    <property type="entry name" value="ACT-like. Chain A, domain 2"/>
    <property type="match status" value="1"/>
</dbReference>
<evidence type="ECO:0000256" key="6">
    <source>
        <dbReference type="HAMAP-Rule" id="MF_00476"/>
    </source>
</evidence>
<keyword evidence="1 6" id="KW-0533">Nickel</keyword>
<feature type="binding site" evidence="6">
    <location>
        <position position="97"/>
    </location>
    <ligand>
        <name>Ni(2+)</name>
        <dbReference type="ChEBI" id="CHEBI:49786"/>
    </ligand>
</feature>
<dbReference type="NCBIfam" id="NF003381">
    <property type="entry name" value="PRK04460.1"/>
    <property type="match status" value="1"/>
</dbReference>
<evidence type="ECO:0000259" key="7">
    <source>
        <dbReference type="Pfam" id="PF08753"/>
    </source>
</evidence>
<accession>A0A7C4U6X1</accession>
<dbReference type="SUPFAM" id="SSF47598">
    <property type="entry name" value="Ribbon-helix-helix"/>
    <property type="match status" value="1"/>
</dbReference>
<dbReference type="PANTHER" id="PTHR34719">
    <property type="entry name" value="NICKEL-RESPONSIVE REGULATOR"/>
    <property type="match status" value="1"/>
</dbReference>
<dbReference type="GO" id="GO:0010045">
    <property type="term" value="P:response to nickel cation"/>
    <property type="evidence" value="ECO:0007669"/>
    <property type="project" value="InterPro"/>
</dbReference>
<feature type="binding site" evidence="6">
    <location>
        <position position="89"/>
    </location>
    <ligand>
        <name>Ni(2+)</name>
        <dbReference type="ChEBI" id="CHEBI:49786"/>
    </ligand>
</feature>
<dbReference type="CDD" id="cd22231">
    <property type="entry name" value="RHH_NikR_HicB-like"/>
    <property type="match status" value="1"/>
</dbReference>
<dbReference type="Pfam" id="PF08753">
    <property type="entry name" value="NikR_C"/>
    <property type="match status" value="1"/>
</dbReference>
<evidence type="ECO:0000256" key="3">
    <source>
        <dbReference type="ARBA" id="ARBA00023015"/>
    </source>
</evidence>
<dbReference type="InterPro" id="IPR010985">
    <property type="entry name" value="Ribbon_hlx_hlx"/>
</dbReference>
<gene>
    <name evidence="8" type="primary">nikR</name>
    <name evidence="8" type="ORF">ENV67_03640</name>
</gene>
<evidence type="ECO:0000256" key="1">
    <source>
        <dbReference type="ARBA" id="ARBA00022596"/>
    </source>
</evidence>
<evidence type="ECO:0000313" key="8">
    <source>
        <dbReference type="EMBL" id="HGW91616.1"/>
    </source>
</evidence>
<dbReference type="InterPro" id="IPR045865">
    <property type="entry name" value="ACT-like_dom_sf"/>
</dbReference>
<name>A0A7C4U6X1_UNCW3</name>
<sequence length="136" mass="15627">MIKRKSVSVSLEEDLFTAFERYVKEKNYKTRSKAIADIIRNEIAKKEILKGNDVIGIISLIYNHHKRELTDTITDIQHHHHKLILSSLHIHLDKDNCLEVIITRGDGSEIQKLKDTIKSTKGVLHCSLNTMPGKIF</sequence>
<keyword evidence="5 6" id="KW-0804">Transcription</keyword>
<dbReference type="GO" id="GO:0003700">
    <property type="term" value="F:DNA-binding transcription factor activity"/>
    <property type="evidence" value="ECO:0007669"/>
    <property type="project" value="UniProtKB-UniRule"/>
</dbReference>
<evidence type="ECO:0000256" key="5">
    <source>
        <dbReference type="ARBA" id="ARBA00023163"/>
    </source>
</evidence>
<organism evidence="8">
    <name type="scientific">candidate division WOR-3 bacterium</name>
    <dbReference type="NCBI Taxonomy" id="2052148"/>
    <lineage>
        <taxon>Bacteria</taxon>
        <taxon>Bacteria division WOR-3</taxon>
    </lineage>
</organism>
<dbReference type="NCBIfam" id="NF002815">
    <property type="entry name" value="PRK02967.1"/>
    <property type="match status" value="1"/>
</dbReference>
<dbReference type="NCBIfam" id="NF002169">
    <property type="entry name" value="PRK01002.1"/>
    <property type="match status" value="1"/>
</dbReference>
<protein>
    <recommendedName>
        <fullName evidence="6">Putative nickel-responsive regulator</fullName>
    </recommendedName>
</protein>